<gene>
    <name evidence="5" type="ORF">HQN87_21310</name>
</gene>
<feature type="chain" id="PRO_5046285489" evidence="3">
    <location>
        <begin position="30"/>
        <end position="518"/>
    </location>
</feature>
<dbReference type="SMART" id="SM00369">
    <property type="entry name" value="LRR_TYP"/>
    <property type="match status" value="4"/>
</dbReference>
<reference evidence="5 6" key="1">
    <citation type="submission" date="2020-05" db="EMBL/GenBank/DDBJ databases">
        <title>Paenibacillus glebae, sp. nov., Paenibacillus humi sp. nov., Paenibacillus pedi sp. nov., Paenibacillus terrestris sp. nov. and Paenibacillus terricola sp. nov., isolated from a forest top soil sample.</title>
        <authorList>
            <person name="Qi S."/>
            <person name="Carlier A."/>
            <person name="Cnockaert M."/>
            <person name="Vandamme P."/>
        </authorList>
    </citation>
    <scope>NUCLEOTIDE SEQUENCE [LARGE SCALE GENOMIC DNA]</scope>
    <source>
        <strain evidence="5 6">LMG 29502</strain>
    </source>
</reference>
<evidence type="ECO:0000256" key="3">
    <source>
        <dbReference type="SAM" id="SignalP"/>
    </source>
</evidence>
<dbReference type="Proteomes" id="UP000711047">
    <property type="component" value="Unassembled WGS sequence"/>
</dbReference>
<evidence type="ECO:0000313" key="5">
    <source>
        <dbReference type="EMBL" id="NQX47866.1"/>
    </source>
</evidence>
<evidence type="ECO:0000256" key="1">
    <source>
        <dbReference type="ARBA" id="ARBA00022614"/>
    </source>
</evidence>
<dbReference type="Pfam" id="PF12799">
    <property type="entry name" value="LRR_4"/>
    <property type="match status" value="2"/>
</dbReference>
<keyword evidence="6" id="KW-1185">Reference proteome</keyword>
<feature type="signal peptide" evidence="3">
    <location>
        <begin position="1"/>
        <end position="29"/>
    </location>
</feature>
<dbReference type="Gene3D" id="3.40.1000.10">
    <property type="entry name" value="Mog1/PsbP, alpha/beta/alpha sandwich"/>
    <property type="match status" value="1"/>
</dbReference>
<dbReference type="PROSITE" id="PS51450">
    <property type="entry name" value="LRR"/>
    <property type="match status" value="5"/>
</dbReference>
<dbReference type="Gene3D" id="3.30.457.10">
    <property type="entry name" value="Copper amine oxidase-like, N-terminal domain"/>
    <property type="match status" value="1"/>
</dbReference>
<dbReference type="EMBL" id="JABMKX010000011">
    <property type="protein sequence ID" value="NQX47866.1"/>
    <property type="molecule type" value="Genomic_DNA"/>
</dbReference>
<comment type="caution">
    <text evidence="5">The sequence shown here is derived from an EMBL/GenBank/DDBJ whole genome shotgun (WGS) entry which is preliminary data.</text>
</comment>
<keyword evidence="1" id="KW-0433">Leucine-rich repeat</keyword>
<dbReference type="PANTHER" id="PTHR46652">
    <property type="entry name" value="LEUCINE-RICH REPEAT AND IQ DOMAIN-CONTAINING PROTEIN 1-RELATED"/>
    <property type="match status" value="1"/>
</dbReference>
<protein>
    <submittedName>
        <fullName evidence="5">Leucine-rich repeat domain-containing protein</fullName>
    </submittedName>
</protein>
<evidence type="ECO:0000259" key="4">
    <source>
        <dbReference type="Pfam" id="PF07833"/>
    </source>
</evidence>
<organism evidence="5 6">
    <name type="scientific">Paenibacillus tritici</name>
    <dbReference type="NCBI Taxonomy" id="1873425"/>
    <lineage>
        <taxon>Bacteria</taxon>
        <taxon>Bacillati</taxon>
        <taxon>Bacillota</taxon>
        <taxon>Bacilli</taxon>
        <taxon>Bacillales</taxon>
        <taxon>Paenibacillaceae</taxon>
        <taxon>Paenibacillus</taxon>
    </lineage>
</organism>
<dbReference type="Pfam" id="PF07833">
    <property type="entry name" value="Cu_amine_oxidN1"/>
    <property type="match status" value="1"/>
</dbReference>
<name>A0ABX2DVN9_9BACL</name>
<proteinExistence type="predicted"/>
<keyword evidence="2" id="KW-0677">Repeat</keyword>
<dbReference type="Gene3D" id="3.80.10.10">
    <property type="entry name" value="Ribonuclease Inhibitor"/>
    <property type="match status" value="1"/>
</dbReference>
<dbReference type="InterPro" id="IPR012854">
    <property type="entry name" value="Cu_amine_oxidase-like_N"/>
</dbReference>
<dbReference type="PANTHER" id="PTHR46652:SF3">
    <property type="entry name" value="LEUCINE-RICH REPEAT-CONTAINING PROTEIN 9"/>
    <property type="match status" value="1"/>
</dbReference>
<dbReference type="InterPro" id="IPR032675">
    <property type="entry name" value="LRR_dom_sf"/>
</dbReference>
<dbReference type="InterPro" id="IPR036582">
    <property type="entry name" value="Mao_N_sf"/>
</dbReference>
<dbReference type="InterPro" id="IPR025875">
    <property type="entry name" value="Leu-rich_rpt_4"/>
</dbReference>
<evidence type="ECO:0000256" key="2">
    <source>
        <dbReference type="ARBA" id="ARBA00022737"/>
    </source>
</evidence>
<feature type="domain" description="Copper amine oxidase-like N-terminal" evidence="4">
    <location>
        <begin position="265"/>
        <end position="371"/>
    </location>
</feature>
<accession>A0ABX2DVN9</accession>
<dbReference type="InterPro" id="IPR003591">
    <property type="entry name" value="Leu-rich_rpt_typical-subtyp"/>
</dbReference>
<sequence>MCKPIKILSTTVLAFLLCFVSIPSVFAEAALISDKNLEQAIRVELKKPAAPLTKEDLQTLTSLYPSDSAQKIISLSGLEYAVNLESLMLPGLGITNIEPLKNLYKVTFLALNDNQLSELEPLQALSQLEQLNLDSNNIEKLDALAGLTHLTDLLIGNNQLKDISPIQSLDKLNWLIISDNQIQSLEPLRDHPELEHLYFDNNRVQDISVLTSLPKLKEVSLSNNPLNASAKKILTELAAKGVKVLDEDSKEPTPPSDPDEIMVQLNGESIKFQVPPIRQNGSVMVPFRTIFEALGLKVDWDPKTQTIKGSKTGTLIKLKIGSTTAEINGNQQKLTVAASNIKGSTYVPLRFIGEAVDAKVNWLAEIQTATISTKQLFATKDKKVQVTGYSDWRDVTSSIENAGDHQLILISSEMSTLLIRHYSKSDLDMNFQQYVSFVKKDITEKNVAKITEQSVKVGNIDAKQLAYSVSNKNEQIKFRMILFEKNNEIYTLVLTSPSQVHRQANAEFNEMLKSVKLK</sequence>
<evidence type="ECO:0000313" key="6">
    <source>
        <dbReference type="Proteomes" id="UP000711047"/>
    </source>
</evidence>
<dbReference type="SUPFAM" id="SSF52058">
    <property type="entry name" value="L domain-like"/>
    <property type="match status" value="1"/>
</dbReference>
<keyword evidence="3" id="KW-0732">Signal</keyword>
<dbReference type="SMART" id="SM00365">
    <property type="entry name" value="LRR_SD22"/>
    <property type="match status" value="6"/>
</dbReference>
<dbReference type="InterPro" id="IPR001611">
    <property type="entry name" value="Leu-rich_rpt"/>
</dbReference>
<dbReference type="RefSeq" id="WP_173137409.1">
    <property type="nucleotide sequence ID" value="NZ_JABMKX010000011.1"/>
</dbReference>
<dbReference type="InterPro" id="IPR050836">
    <property type="entry name" value="SDS22/Internalin_LRR"/>
</dbReference>
<dbReference type="SUPFAM" id="SSF55383">
    <property type="entry name" value="Copper amine oxidase, domain N"/>
    <property type="match status" value="1"/>
</dbReference>